<comment type="caution">
    <text evidence="1">The sequence shown here is derived from an EMBL/GenBank/DDBJ whole genome shotgun (WGS) entry which is preliminary data.</text>
</comment>
<organism evidence="1 2">
    <name type="scientific">Brachionus calyciflorus</name>
    <dbReference type="NCBI Taxonomy" id="104777"/>
    <lineage>
        <taxon>Eukaryota</taxon>
        <taxon>Metazoa</taxon>
        <taxon>Spiralia</taxon>
        <taxon>Gnathifera</taxon>
        <taxon>Rotifera</taxon>
        <taxon>Eurotatoria</taxon>
        <taxon>Monogononta</taxon>
        <taxon>Pseudotrocha</taxon>
        <taxon>Ploima</taxon>
        <taxon>Brachionidae</taxon>
        <taxon>Brachionus</taxon>
    </lineage>
</organism>
<keyword evidence="2" id="KW-1185">Reference proteome</keyword>
<reference evidence="1" key="1">
    <citation type="submission" date="2021-02" db="EMBL/GenBank/DDBJ databases">
        <authorList>
            <person name="Nowell W R."/>
        </authorList>
    </citation>
    <scope>NUCLEOTIDE SEQUENCE</scope>
    <source>
        <strain evidence="1">Ploen Becks lab</strain>
    </source>
</reference>
<evidence type="ECO:0000313" key="1">
    <source>
        <dbReference type="EMBL" id="CAF0987191.1"/>
    </source>
</evidence>
<sequence>MEIDDDYNSLCASVANSDESPKRIRYTLEFKLKAINFCKIENNISRYSTHISLIDRDDYDELDSFETNVNYIFENISITSSTQSQWSTSSQTPWSNINFLMLG</sequence>
<dbReference type="Proteomes" id="UP000663879">
    <property type="component" value="Unassembled WGS sequence"/>
</dbReference>
<gene>
    <name evidence="1" type="ORF">OXX778_LOCUS15727</name>
</gene>
<name>A0A814FXP1_9BILA</name>
<dbReference type="EMBL" id="CAJNOC010003539">
    <property type="protein sequence ID" value="CAF0987191.1"/>
    <property type="molecule type" value="Genomic_DNA"/>
</dbReference>
<accession>A0A814FXP1</accession>
<dbReference type="AlphaFoldDB" id="A0A814FXP1"/>
<protein>
    <submittedName>
        <fullName evidence="1">Uncharacterized protein</fullName>
    </submittedName>
</protein>
<evidence type="ECO:0000313" key="2">
    <source>
        <dbReference type="Proteomes" id="UP000663879"/>
    </source>
</evidence>
<proteinExistence type="predicted"/>